<dbReference type="EMBL" id="JASJQH010001571">
    <property type="protein sequence ID" value="KAK9761098.1"/>
    <property type="molecule type" value="Genomic_DNA"/>
</dbReference>
<dbReference type="SUPFAM" id="SSF117070">
    <property type="entry name" value="LEA14-like"/>
    <property type="match status" value="1"/>
</dbReference>
<feature type="domain" description="Late embryogenesis abundant protein LEA-2 subgroup" evidence="6">
    <location>
        <begin position="140"/>
        <end position="201"/>
    </location>
</feature>
<evidence type="ECO:0000256" key="2">
    <source>
        <dbReference type="ARBA" id="ARBA00022692"/>
    </source>
</evidence>
<dbReference type="InterPro" id="IPR044839">
    <property type="entry name" value="NDR1-like"/>
</dbReference>
<dbReference type="PANTHER" id="PTHR31234">
    <property type="entry name" value="LATE EMBRYOGENESIS ABUNDANT (LEA) HYDROXYPROLINE-RICH GLYCOPROTEIN FAMILY"/>
    <property type="match status" value="1"/>
</dbReference>
<keyword evidence="4 5" id="KW-0472">Membrane</keyword>
<keyword evidence="3 5" id="KW-1133">Transmembrane helix</keyword>
<evidence type="ECO:0000259" key="6">
    <source>
        <dbReference type="Pfam" id="PF03168"/>
    </source>
</evidence>
<gene>
    <name evidence="7" type="ORF">K7432_014247</name>
</gene>
<evidence type="ECO:0000256" key="4">
    <source>
        <dbReference type="ARBA" id="ARBA00023136"/>
    </source>
</evidence>
<dbReference type="InterPro" id="IPR004864">
    <property type="entry name" value="LEA_2"/>
</dbReference>
<keyword evidence="2 5" id="KW-0812">Transmembrane</keyword>
<evidence type="ECO:0000256" key="1">
    <source>
        <dbReference type="ARBA" id="ARBA00004167"/>
    </source>
</evidence>
<dbReference type="Pfam" id="PF03168">
    <property type="entry name" value="LEA_2"/>
    <property type="match status" value="1"/>
</dbReference>
<proteinExistence type="predicted"/>
<organism evidence="7 8">
    <name type="scientific">Basidiobolus ranarum</name>
    <dbReference type="NCBI Taxonomy" id="34480"/>
    <lineage>
        <taxon>Eukaryota</taxon>
        <taxon>Fungi</taxon>
        <taxon>Fungi incertae sedis</taxon>
        <taxon>Zoopagomycota</taxon>
        <taxon>Entomophthoromycotina</taxon>
        <taxon>Basidiobolomycetes</taxon>
        <taxon>Basidiobolales</taxon>
        <taxon>Basidiobolaceae</taxon>
        <taxon>Basidiobolus</taxon>
    </lineage>
</organism>
<dbReference type="PANTHER" id="PTHR31234:SF2">
    <property type="entry name" value="OS05G0199100 PROTEIN"/>
    <property type="match status" value="1"/>
</dbReference>
<dbReference type="Proteomes" id="UP001479436">
    <property type="component" value="Unassembled WGS sequence"/>
</dbReference>
<protein>
    <recommendedName>
        <fullName evidence="6">Late embryogenesis abundant protein LEA-2 subgroup domain-containing protein</fullName>
    </recommendedName>
</protein>
<comment type="subcellular location">
    <subcellularLocation>
        <location evidence="1">Membrane</location>
        <topology evidence="1">Single-pass membrane protein</topology>
    </subcellularLocation>
</comment>
<evidence type="ECO:0000256" key="3">
    <source>
        <dbReference type="ARBA" id="ARBA00022989"/>
    </source>
</evidence>
<name>A0ABR2WHX0_9FUNG</name>
<sequence length="286" mass="31507">MGPFDPSKQGFQTLNEVHPNQPYQSYHTESTNSYNNYDSNYQEPYVLNPPSEKPKRRCCCCCCRSRASKIGCCTAVLLILLGIGIAAFFCWPRGMPKVKFEQASFPNTSQAESQMMKWALSDPPPTNFKDLTLSVDTDLHLLVSNPNLIDIKMKNITVVGKYKVDGQNVKIGEGALKHSVSFKAKGSTPFSLPFTLSYNPTEPGSTSALISLFEKCGFMDPSSEGSIEISYEATLNVALISWTGIKPTISNNIHIDCPISPHNVPADVLPSLRELLTKIANSYQAI</sequence>
<evidence type="ECO:0000313" key="7">
    <source>
        <dbReference type="EMBL" id="KAK9761098.1"/>
    </source>
</evidence>
<accession>A0ABR2WHX0</accession>
<comment type="caution">
    <text evidence="7">The sequence shown here is derived from an EMBL/GenBank/DDBJ whole genome shotgun (WGS) entry which is preliminary data.</text>
</comment>
<reference evidence="7 8" key="1">
    <citation type="submission" date="2023-04" db="EMBL/GenBank/DDBJ databases">
        <title>Genome of Basidiobolus ranarum AG-B5.</title>
        <authorList>
            <person name="Stajich J.E."/>
            <person name="Carter-House D."/>
            <person name="Gryganskyi A."/>
        </authorList>
    </citation>
    <scope>NUCLEOTIDE SEQUENCE [LARGE SCALE GENOMIC DNA]</scope>
    <source>
        <strain evidence="7 8">AG-B5</strain>
    </source>
</reference>
<dbReference type="Gene3D" id="2.60.40.1820">
    <property type="match status" value="1"/>
</dbReference>
<keyword evidence="8" id="KW-1185">Reference proteome</keyword>
<evidence type="ECO:0000313" key="8">
    <source>
        <dbReference type="Proteomes" id="UP001479436"/>
    </source>
</evidence>
<evidence type="ECO:0000256" key="5">
    <source>
        <dbReference type="SAM" id="Phobius"/>
    </source>
</evidence>
<feature type="transmembrane region" description="Helical" evidence="5">
    <location>
        <begin position="67"/>
        <end position="91"/>
    </location>
</feature>